<dbReference type="KEGG" id="vg:17699708"/>
<organism evidence="2 3">
    <name type="scientific">Burkholderia phage JG068</name>
    <dbReference type="NCBI Taxonomy" id="1401297"/>
    <lineage>
        <taxon>Viruses</taxon>
        <taxon>Duplodnaviria</taxon>
        <taxon>Heunggongvirae</taxon>
        <taxon>Uroviricota</taxon>
        <taxon>Caudoviricetes</taxon>
        <taxon>Autographivirales</taxon>
        <taxon>Autonotataviridae</taxon>
        <taxon>Mguuvirus</taxon>
        <taxon>Mguuvirus JG068</taxon>
    </lineage>
</organism>
<feature type="region of interest" description="Disordered" evidence="1">
    <location>
        <begin position="1"/>
        <end position="23"/>
    </location>
</feature>
<gene>
    <name evidence="2" type="ORF">JG068_030</name>
</gene>
<protein>
    <submittedName>
        <fullName evidence="2">Uncharacterized protein</fullName>
    </submittedName>
</protein>
<evidence type="ECO:0000313" key="3">
    <source>
        <dbReference type="Proteomes" id="UP000016892"/>
    </source>
</evidence>
<dbReference type="EMBL" id="KC853746">
    <property type="protein sequence ID" value="AGW43612.1"/>
    <property type="molecule type" value="Genomic_DNA"/>
</dbReference>
<reference evidence="2 3" key="1">
    <citation type="journal article" date="2013" name="BMC Genomics">
        <title>Genomic characterization of JG068, a novel virulent podovirus active against Burkholderia cenocepacia.</title>
        <authorList>
            <person name="Lynch K.H."/>
            <person name="Abdu A.H."/>
            <person name="Schobert M."/>
            <person name="Dennis J.J."/>
        </authorList>
    </citation>
    <scope>NUCLEOTIDE SEQUENCE [LARGE SCALE GENOMIC DNA]</scope>
</reference>
<keyword evidence="3" id="KW-1185">Reference proteome</keyword>
<feature type="region of interest" description="Disordered" evidence="1">
    <location>
        <begin position="153"/>
        <end position="204"/>
    </location>
</feature>
<dbReference type="Proteomes" id="UP000016892">
    <property type="component" value="Segment"/>
</dbReference>
<accession>U3PBA8</accession>
<dbReference type="GeneID" id="17699708"/>
<evidence type="ECO:0000313" key="2">
    <source>
        <dbReference type="EMBL" id="AGW43612.1"/>
    </source>
</evidence>
<dbReference type="RefSeq" id="YP_008853869.1">
    <property type="nucleotide sequence ID" value="NC_022916.1"/>
</dbReference>
<sequence length="204" mass="21627">MGQFGLPTFKPQEQPGIARVPTGDKFISNGGYVQQYKRTPTQDELNSMGMDELKTLAGQNDTFSSQYGPGMMGWAIGSGVKTQAQNTWDTRRQAELKAQTDAANAQRAAAEAASAEAAKVAESARQQGEYTKQARTQGQVQQANAINVQAQIRDYQNRAPEQAQADVSAVTADGASGGAGAGAGEDQRKRPGGFTQRATGIRIS</sequence>
<evidence type="ECO:0000256" key="1">
    <source>
        <dbReference type="SAM" id="MobiDB-lite"/>
    </source>
</evidence>
<name>U3PBA8_9CAUD</name>
<proteinExistence type="predicted"/>